<name>A0A8J4UD55_CLAMG</name>
<dbReference type="Proteomes" id="UP000727407">
    <property type="component" value="Unassembled WGS sequence"/>
</dbReference>
<evidence type="ECO:0000313" key="3">
    <source>
        <dbReference type="Proteomes" id="UP000727407"/>
    </source>
</evidence>
<gene>
    <name evidence="2" type="ORF">DAT39_005035</name>
</gene>
<dbReference type="AlphaFoldDB" id="A0A8J4UD55"/>
<organism evidence="2 3">
    <name type="scientific">Clarias magur</name>
    <name type="common">Asian catfish</name>
    <name type="synonym">Macropteronotus magur</name>
    <dbReference type="NCBI Taxonomy" id="1594786"/>
    <lineage>
        <taxon>Eukaryota</taxon>
        <taxon>Metazoa</taxon>
        <taxon>Chordata</taxon>
        <taxon>Craniata</taxon>
        <taxon>Vertebrata</taxon>
        <taxon>Euteleostomi</taxon>
        <taxon>Actinopterygii</taxon>
        <taxon>Neopterygii</taxon>
        <taxon>Teleostei</taxon>
        <taxon>Ostariophysi</taxon>
        <taxon>Siluriformes</taxon>
        <taxon>Clariidae</taxon>
        <taxon>Clarias</taxon>
    </lineage>
</organism>
<protein>
    <submittedName>
        <fullName evidence="2">Uncharacterized protein</fullName>
    </submittedName>
</protein>
<dbReference type="EMBL" id="QNUK01000047">
    <property type="protein sequence ID" value="KAF5905243.1"/>
    <property type="molecule type" value="Genomic_DNA"/>
</dbReference>
<reference evidence="2" key="1">
    <citation type="submission" date="2020-07" db="EMBL/GenBank/DDBJ databases">
        <title>Clarias magur genome sequencing, assembly and annotation.</title>
        <authorList>
            <person name="Kushwaha B."/>
            <person name="Kumar R."/>
            <person name="Das P."/>
            <person name="Joshi C.G."/>
            <person name="Kumar D."/>
            <person name="Nagpure N.S."/>
            <person name="Pandey M."/>
            <person name="Agarwal S."/>
            <person name="Srivastava S."/>
            <person name="Singh M."/>
            <person name="Sahoo L."/>
            <person name="Jayasankar P."/>
            <person name="Meher P.K."/>
            <person name="Koringa P.G."/>
            <person name="Iquebal M.A."/>
            <person name="Das S.P."/>
            <person name="Bit A."/>
            <person name="Patnaik S."/>
            <person name="Patel N."/>
            <person name="Shah T.M."/>
            <person name="Hinsu A."/>
            <person name="Jena J.K."/>
        </authorList>
    </citation>
    <scope>NUCLEOTIDE SEQUENCE</scope>
    <source>
        <strain evidence="2">CIFAMagur01</strain>
        <tissue evidence="2">Testis</tissue>
    </source>
</reference>
<evidence type="ECO:0000256" key="1">
    <source>
        <dbReference type="SAM" id="MobiDB-lite"/>
    </source>
</evidence>
<feature type="region of interest" description="Disordered" evidence="1">
    <location>
        <begin position="20"/>
        <end position="43"/>
    </location>
</feature>
<evidence type="ECO:0000313" key="2">
    <source>
        <dbReference type="EMBL" id="KAF5905243.1"/>
    </source>
</evidence>
<accession>A0A8J4UD55</accession>
<comment type="caution">
    <text evidence="2">The sequence shown here is derived from an EMBL/GenBank/DDBJ whole genome shotgun (WGS) entry which is preliminary data.</text>
</comment>
<keyword evidence="3" id="KW-1185">Reference proteome</keyword>
<proteinExistence type="predicted"/>
<sequence length="106" mass="11200">MSFSPFRTNKAGCIRSHEGGSLAAHQAAGRPQENGTAAGKGRSRINHQSCCSLLTTGSSHVGNNDLSNAGISIQINKAVFLRAVNQITLIHQIQEVTSTVSELEVN</sequence>